<dbReference type="EMBL" id="VSRR010001582">
    <property type="protein sequence ID" value="MPC26296.1"/>
    <property type="molecule type" value="Genomic_DNA"/>
</dbReference>
<dbReference type="Proteomes" id="UP000324222">
    <property type="component" value="Unassembled WGS sequence"/>
</dbReference>
<name>A0A5B7DZC1_PORTR</name>
<proteinExistence type="predicted"/>
<comment type="caution">
    <text evidence="2">The sequence shown here is derived from an EMBL/GenBank/DDBJ whole genome shotgun (WGS) entry which is preliminary data.</text>
</comment>
<dbReference type="AlphaFoldDB" id="A0A5B7DZC1"/>
<keyword evidence="3" id="KW-1185">Reference proteome</keyword>
<feature type="compositionally biased region" description="Gly residues" evidence="1">
    <location>
        <begin position="65"/>
        <end position="75"/>
    </location>
</feature>
<organism evidence="2 3">
    <name type="scientific">Portunus trituberculatus</name>
    <name type="common">Swimming crab</name>
    <name type="synonym">Neptunus trituberculatus</name>
    <dbReference type="NCBI Taxonomy" id="210409"/>
    <lineage>
        <taxon>Eukaryota</taxon>
        <taxon>Metazoa</taxon>
        <taxon>Ecdysozoa</taxon>
        <taxon>Arthropoda</taxon>
        <taxon>Crustacea</taxon>
        <taxon>Multicrustacea</taxon>
        <taxon>Malacostraca</taxon>
        <taxon>Eumalacostraca</taxon>
        <taxon>Eucarida</taxon>
        <taxon>Decapoda</taxon>
        <taxon>Pleocyemata</taxon>
        <taxon>Brachyura</taxon>
        <taxon>Eubrachyura</taxon>
        <taxon>Portunoidea</taxon>
        <taxon>Portunidae</taxon>
        <taxon>Portuninae</taxon>
        <taxon>Portunus</taxon>
    </lineage>
</organism>
<evidence type="ECO:0000313" key="2">
    <source>
        <dbReference type="EMBL" id="MPC26296.1"/>
    </source>
</evidence>
<sequence>MLLFKHPRHGEHGSIYHCLSLLPGISLRVGHFTLRPATFSLPVTAGGKRVRSAQHIPEQVVWGREGSGGRSGGDQEGLAGTRGVSGDQRGLAGIQNAGSLYADVTRPCNLPTRQLVRPEPLVRRR</sequence>
<gene>
    <name evidence="2" type="ORF">E2C01_019432</name>
</gene>
<feature type="region of interest" description="Disordered" evidence="1">
    <location>
        <begin position="61"/>
        <end position="89"/>
    </location>
</feature>
<evidence type="ECO:0000256" key="1">
    <source>
        <dbReference type="SAM" id="MobiDB-lite"/>
    </source>
</evidence>
<evidence type="ECO:0000313" key="3">
    <source>
        <dbReference type="Proteomes" id="UP000324222"/>
    </source>
</evidence>
<accession>A0A5B7DZC1</accession>
<reference evidence="2 3" key="1">
    <citation type="submission" date="2019-05" db="EMBL/GenBank/DDBJ databases">
        <title>Another draft genome of Portunus trituberculatus and its Hox gene families provides insights of decapod evolution.</title>
        <authorList>
            <person name="Jeong J.-H."/>
            <person name="Song I."/>
            <person name="Kim S."/>
            <person name="Choi T."/>
            <person name="Kim D."/>
            <person name="Ryu S."/>
            <person name="Kim W."/>
        </authorList>
    </citation>
    <scope>NUCLEOTIDE SEQUENCE [LARGE SCALE GENOMIC DNA]</scope>
    <source>
        <tissue evidence="2">Muscle</tissue>
    </source>
</reference>
<protein>
    <submittedName>
        <fullName evidence="2">Uncharacterized protein</fullName>
    </submittedName>
</protein>